<organism evidence="1 2">
    <name type="scientific">Dreissena polymorpha</name>
    <name type="common">Zebra mussel</name>
    <name type="synonym">Mytilus polymorpha</name>
    <dbReference type="NCBI Taxonomy" id="45954"/>
    <lineage>
        <taxon>Eukaryota</taxon>
        <taxon>Metazoa</taxon>
        <taxon>Spiralia</taxon>
        <taxon>Lophotrochozoa</taxon>
        <taxon>Mollusca</taxon>
        <taxon>Bivalvia</taxon>
        <taxon>Autobranchia</taxon>
        <taxon>Heteroconchia</taxon>
        <taxon>Euheterodonta</taxon>
        <taxon>Imparidentia</taxon>
        <taxon>Neoheterodontei</taxon>
        <taxon>Myida</taxon>
        <taxon>Dreissenoidea</taxon>
        <taxon>Dreissenidae</taxon>
        <taxon>Dreissena</taxon>
    </lineage>
</organism>
<reference evidence="1" key="1">
    <citation type="journal article" date="2019" name="bioRxiv">
        <title>The Genome of the Zebra Mussel, Dreissena polymorpha: A Resource for Invasive Species Research.</title>
        <authorList>
            <person name="McCartney M.A."/>
            <person name="Auch B."/>
            <person name="Kono T."/>
            <person name="Mallez S."/>
            <person name="Zhang Y."/>
            <person name="Obille A."/>
            <person name="Becker A."/>
            <person name="Abrahante J.E."/>
            <person name="Garbe J."/>
            <person name="Badalamenti J.P."/>
            <person name="Herman A."/>
            <person name="Mangelson H."/>
            <person name="Liachko I."/>
            <person name="Sullivan S."/>
            <person name="Sone E.D."/>
            <person name="Koren S."/>
            <person name="Silverstein K.A.T."/>
            <person name="Beckman K.B."/>
            <person name="Gohl D.M."/>
        </authorList>
    </citation>
    <scope>NUCLEOTIDE SEQUENCE</scope>
    <source>
        <strain evidence="1">Duluth1</strain>
        <tissue evidence="1">Whole animal</tissue>
    </source>
</reference>
<comment type="caution">
    <text evidence="1">The sequence shown here is derived from an EMBL/GenBank/DDBJ whole genome shotgun (WGS) entry which is preliminary data.</text>
</comment>
<reference evidence="1" key="2">
    <citation type="submission" date="2020-11" db="EMBL/GenBank/DDBJ databases">
        <authorList>
            <person name="McCartney M.A."/>
            <person name="Auch B."/>
            <person name="Kono T."/>
            <person name="Mallez S."/>
            <person name="Becker A."/>
            <person name="Gohl D.M."/>
            <person name="Silverstein K.A.T."/>
            <person name="Koren S."/>
            <person name="Bechman K.B."/>
            <person name="Herman A."/>
            <person name="Abrahante J.E."/>
            <person name="Garbe J."/>
        </authorList>
    </citation>
    <scope>NUCLEOTIDE SEQUENCE</scope>
    <source>
        <strain evidence="1">Duluth1</strain>
        <tissue evidence="1">Whole animal</tissue>
    </source>
</reference>
<accession>A0A9D4RCI4</accession>
<dbReference type="AlphaFoldDB" id="A0A9D4RCI4"/>
<keyword evidence="2" id="KW-1185">Reference proteome</keyword>
<sequence>MGAMSTTCSNQRQTLAPGWNCWACGGPPHGQRNDHKARSKNCEAWTFKCGKCFTKGHYTMNCSEFITCGYWGHRDSLSRACPKSTAGGRNPVSKGSNKKSEHDVGYIFDQLCSTTER</sequence>
<name>A0A9D4RCI4_DREPO</name>
<protein>
    <submittedName>
        <fullName evidence="1">Uncharacterized protein</fullName>
    </submittedName>
</protein>
<gene>
    <name evidence="1" type="ORF">DPMN_024242</name>
</gene>
<dbReference type="EMBL" id="JAIWYP010000002">
    <property type="protein sequence ID" value="KAH3861315.1"/>
    <property type="molecule type" value="Genomic_DNA"/>
</dbReference>
<proteinExistence type="predicted"/>
<evidence type="ECO:0000313" key="1">
    <source>
        <dbReference type="EMBL" id="KAH3861315.1"/>
    </source>
</evidence>
<evidence type="ECO:0000313" key="2">
    <source>
        <dbReference type="Proteomes" id="UP000828390"/>
    </source>
</evidence>
<dbReference type="Proteomes" id="UP000828390">
    <property type="component" value="Unassembled WGS sequence"/>
</dbReference>